<evidence type="ECO:0000256" key="3">
    <source>
        <dbReference type="ARBA" id="ARBA00023157"/>
    </source>
</evidence>
<dbReference type="Gene3D" id="3.40.30.10">
    <property type="entry name" value="Glutaredoxin"/>
    <property type="match status" value="1"/>
</dbReference>
<dbReference type="OrthoDB" id="35385at2157"/>
<keyword evidence="3" id="KW-1015">Disulfide bond</keyword>
<sequence length="127" mass="14510">MSDDELNKILERKYKELTKPREVRHLTKADFDDFIKDHEVAVVDFWAPWCAPCFMLEPIMKQAAAELLDVGFGKVNSEEEPEIASRYYVMSLPTIIIFKNGEPADTIIGVVPKKALINRIMSVMGNH</sequence>
<dbReference type="PANTHER" id="PTHR45663:SF11">
    <property type="entry name" value="GEO12009P1"/>
    <property type="match status" value="1"/>
</dbReference>
<evidence type="ECO:0000256" key="4">
    <source>
        <dbReference type="ARBA" id="ARBA00023284"/>
    </source>
</evidence>
<dbReference type="Proteomes" id="UP000610960">
    <property type="component" value="Unassembled WGS sequence"/>
</dbReference>
<dbReference type="InterPro" id="IPR005746">
    <property type="entry name" value="Thioredoxin"/>
</dbReference>
<dbReference type="InterPro" id="IPR013766">
    <property type="entry name" value="Thioredoxin_domain"/>
</dbReference>
<evidence type="ECO:0000313" key="7">
    <source>
        <dbReference type="Proteomes" id="UP000610960"/>
    </source>
</evidence>
<dbReference type="Pfam" id="PF00085">
    <property type="entry name" value="Thioredoxin"/>
    <property type="match status" value="1"/>
</dbReference>
<dbReference type="GO" id="GO:0005737">
    <property type="term" value="C:cytoplasm"/>
    <property type="evidence" value="ECO:0007669"/>
    <property type="project" value="TreeGrafter"/>
</dbReference>
<reference evidence="6" key="2">
    <citation type="submission" date="2020-09" db="EMBL/GenBank/DDBJ databases">
        <authorList>
            <person name="Sun Q."/>
            <person name="Ohkuma M."/>
        </authorList>
    </citation>
    <scope>NUCLEOTIDE SEQUENCE</scope>
    <source>
        <strain evidence="6">JCM 10088</strain>
    </source>
</reference>
<dbReference type="GO" id="GO:0015035">
    <property type="term" value="F:protein-disulfide reductase activity"/>
    <property type="evidence" value="ECO:0007669"/>
    <property type="project" value="InterPro"/>
</dbReference>
<dbReference type="EMBL" id="BMNL01000003">
    <property type="protein sequence ID" value="GGP21522.1"/>
    <property type="molecule type" value="Genomic_DNA"/>
</dbReference>
<proteinExistence type="predicted"/>
<accession>A0A830GWL8</accession>
<evidence type="ECO:0000256" key="2">
    <source>
        <dbReference type="ARBA" id="ARBA00022982"/>
    </source>
</evidence>
<dbReference type="RefSeq" id="WP_188596680.1">
    <property type="nucleotide sequence ID" value="NZ_BMNL01000003.1"/>
</dbReference>
<dbReference type="InterPro" id="IPR017937">
    <property type="entry name" value="Thioredoxin_CS"/>
</dbReference>
<keyword evidence="2" id="KW-0249">Electron transport</keyword>
<dbReference type="PANTHER" id="PTHR45663">
    <property type="entry name" value="GEO12009P1"/>
    <property type="match status" value="1"/>
</dbReference>
<keyword evidence="1" id="KW-0813">Transport</keyword>
<comment type="caution">
    <text evidence="6">The sequence shown here is derived from an EMBL/GenBank/DDBJ whole genome shotgun (WGS) entry which is preliminary data.</text>
</comment>
<dbReference type="PROSITE" id="PS00194">
    <property type="entry name" value="THIOREDOXIN_1"/>
    <property type="match status" value="1"/>
</dbReference>
<evidence type="ECO:0000256" key="1">
    <source>
        <dbReference type="ARBA" id="ARBA00022448"/>
    </source>
</evidence>
<evidence type="ECO:0000259" key="5">
    <source>
        <dbReference type="PROSITE" id="PS51352"/>
    </source>
</evidence>
<dbReference type="AlphaFoldDB" id="A0A830GWL8"/>
<keyword evidence="4" id="KW-0676">Redox-active center</keyword>
<evidence type="ECO:0000313" key="6">
    <source>
        <dbReference type="EMBL" id="GGP21522.1"/>
    </source>
</evidence>
<gene>
    <name evidence="6" type="ORF">GCM10007981_13680</name>
</gene>
<dbReference type="NCBIfam" id="TIGR01068">
    <property type="entry name" value="thioredoxin"/>
    <property type="match status" value="1"/>
</dbReference>
<name>A0A830GWL8_9CREN</name>
<reference evidence="6" key="1">
    <citation type="journal article" date="2014" name="Int. J. Syst. Evol. Microbiol.">
        <title>Complete genome sequence of Corynebacterium casei LMG S-19264T (=DSM 44701T), isolated from a smear-ripened cheese.</title>
        <authorList>
            <consortium name="US DOE Joint Genome Institute (JGI-PGF)"/>
            <person name="Walter F."/>
            <person name="Albersmeier A."/>
            <person name="Kalinowski J."/>
            <person name="Ruckert C."/>
        </authorList>
    </citation>
    <scope>NUCLEOTIDE SEQUENCE</scope>
    <source>
        <strain evidence="6">JCM 10088</strain>
    </source>
</reference>
<dbReference type="PROSITE" id="PS51352">
    <property type="entry name" value="THIOREDOXIN_2"/>
    <property type="match status" value="1"/>
</dbReference>
<dbReference type="SUPFAM" id="SSF52833">
    <property type="entry name" value="Thioredoxin-like"/>
    <property type="match status" value="1"/>
</dbReference>
<dbReference type="PRINTS" id="PR00421">
    <property type="entry name" value="THIOREDOXIN"/>
</dbReference>
<organism evidence="6 7">
    <name type="scientific">Thermocladium modestius</name>
    <dbReference type="NCBI Taxonomy" id="62609"/>
    <lineage>
        <taxon>Archaea</taxon>
        <taxon>Thermoproteota</taxon>
        <taxon>Thermoprotei</taxon>
        <taxon>Thermoproteales</taxon>
        <taxon>Thermoproteaceae</taxon>
        <taxon>Thermocladium</taxon>
    </lineage>
</organism>
<dbReference type="InterPro" id="IPR036249">
    <property type="entry name" value="Thioredoxin-like_sf"/>
</dbReference>
<dbReference type="CDD" id="cd02947">
    <property type="entry name" value="TRX_family"/>
    <property type="match status" value="1"/>
</dbReference>
<feature type="domain" description="Thioredoxin" evidence="5">
    <location>
        <begin position="1"/>
        <end position="125"/>
    </location>
</feature>
<keyword evidence="7" id="KW-1185">Reference proteome</keyword>
<protein>
    <submittedName>
        <fullName evidence="6">Thiol reductase thioredoxin</fullName>
    </submittedName>
</protein>